<dbReference type="Pfam" id="PF00440">
    <property type="entry name" value="TetR_N"/>
    <property type="match status" value="1"/>
</dbReference>
<feature type="DNA-binding region" description="H-T-H motif" evidence="4">
    <location>
        <begin position="34"/>
        <end position="53"/>
    </location>
</feature>
<evidence type="ECO:0000313" key="6">
    <source>
        <dbReference type="EMBL" id="WYY09080.1"/>
    </source>
</evidence>
<evidence type="ECO:0000256" key="1">
    <source>
        <dbReference type="ARBA" id="ARBA00023015"/>
    </source>
</evidence>
<evidence type="ECO:0000313" key="7">
    <source>
        <dbReference type="Proteomes" id="UP001479933"/>
    </source>
</evidence>
<protein>
    <submittedName>
        <fullName evidence="6">TetR/AcrR family transcriptional regulator</fullName>
    </submittedName>
</protein>
<gene>
    <name evidence="6" type="ORF">RVF87_08505</name>
</gene>
<dbReference type="SUPFAM" id="SSF46689">
    <property type="entry name" value="Homeodomain-like"/>
    <property type="match status" value="1"/>
</dbReference>
<evidence type="ECO:0000259" key="5">
    <source>
        <dbReference type="PROSITE" id="PS50977"/>
    </source>
</evidence>
<dbReference type="PANTHER" id="PTHR47506">
    <property type="entry name" value="TRANSCRIPTIONAL REGULATORY PROTEIN"/>
    <property type="match status" value="1"/>
</dbReference>
<reference evidence="6 7" key="1">
    <citation type="journal article" date="2023" name="Virus Evol.">
        <title>Computational host range prediction-The good, the bad, and the ugly.</title>
        <authorList>
            <person name="Howell A.A."/>
            <person name="Versoza C.J."/>
            <person name="Pfeifer S.P."/>
        </authorList>
    </citation>
    <scope>NUCLEOTIDE SEQUENCE [LARGE SCALE GENOMIC DNA]</scope>
    <source>
        <strain evidence="6 7">1610/1b</strain>
    </source>
</reference>
<dbReference type="SUPFAM" id="SSF48498">
    <property type="entry name" value="Tetracyclin repressor-like, C-terminal domain"/>
    <property type="match status" value="1"/>
</dbReference>
<dbReference type="PRINTS" id="PR00455">
    <property type="entry name" value="HTHTETR"/>
</dbReference>
<dbReference type="Proteomes" id="UP001479933">
    <property type="component" value="Chromosome"/>
</dbReference>
<keyword evidence="1" id="KW-0805">Transcription regulation</keyword>
<feature type="domain" description="HTH tetR-type" evidence="5">
    <location>
        <begin position="11"/>
        <end position="71"/>
    </location>
</feature>
<dbReference type="InterPro" id="IPR009057">
    <property type="entry name" value="Homeodomain-like_sf"/>
</dbReference>
<evidence type="ECO:0000256" key="3">
    <source>
        <dbReference type="ARBA" id="ARBA00023163"/>
    </source>
</evidence>
<evidence type="ECO:0000256" key="2">
    <source>
        <dbReference type="ARBA" id="ARBA00023125"/>
    </source>
</evidence>
<name>A0ABZ2U5Q4_9ACTN</name>
<keyword evidence="2 4" id="KW-0238">DNA-binding</keyword>
<sequence>MAIDVQPRTLTPAARAILDSAARLFYAEGINSVGVDTIAADAGVTKKTLYDQFGSKAAVVVAYLTERDERFREWVDASIAKESSADAKVLAVFDALSSWMNANSFRGCAFVHAHSELIGDPDHPAHAVIRSEKVWLRELFEELVGARPSPDAPSLAVQLVTLIEGASIMRSISDVSDAIPDARAAAATLLRNR</sequence>
<proteinExistence type="predicted"/>
<organism evidence="6 7">
    <name type="scientific">Gordonia hydrophobica</name>
    <dbReference type="NCBI Taxonomy" id="40516"/>
    <lineage>
        <taxon>Bacteria</taxon>
        <taxon>Bacillati</taxon>
        <taxon>Actinomycetota</taxon>
        <taxon>Actinomycetes</taxon>
        <taxon>Mycobacteriales</taxon>
        <taxon>Gordoniaceae</taxon>
        <taxon>Gordonia</taxon>
    </lineage>
</organism>
<dbReference type="PANTHER" id="PTHR47506:SF3">
    <property type="entry name" value="HTH-TYPE TRANSCRIPTIONAL REGULATOR LMRA"/>
    <property type="match status" value="1"/>
</dbReference>
<dbReference type="EMBL" id="CP136137">
    <property type="protein sequence ID" value="WYY09080.1"/>
    <property type="molecule type" value="Genomic_DNA"/>
</dbReference>
<dbReference type="InterPro" id="IPR001647">
    <property type="entry name" value="HTH_TetR"/>
</dbReference>
<dbReference type="Gene3D" id="1.10.357.10">
    <property type="entry name" value="Tetracycline Repressor, domain 2"/>
    <property type="match status" value="1"/>
</dbReference>
<keyword evidence="3" id="KW-0804">Transcription</keyword>
<evidence type="ECO:0000256" key="4">
    <source>
        <dbReference type="PROSITE-ProRule" id="PRU00335"/>
    </source>
</evidence>
<accession>A0ABZ2U5Q4</accession>
<dbReference type="PROSITE" id="PS50977">
    <property type="entry name" value="HTH_TETR_2"/>
    <property type="match status" value="1"/>
</dbReference>
<dbReference type="InterPro" id="IPR036271">
    <property type="entry name" value="Tet_transcr_reg_TetR-rel_C_sf"/>
</dbReference>
<keyword evidence="7" id="KW-1185">Reference proteome</keyword>
<dbReference type="RefSeq" id="WP_066164036.1">
    <property type="nucleotide sequence ID" value="NZ_CP136137.1"/>
</dbReference>